<keyword evidence="1" id="KW-0812">Transmembrane</keyword>
<dbReference type="EMBL" id="VSSQ01000438">
    <property type="protein sequence ID" value="MPL94695.1"/>
    <property type="molecule type" value="Genomic_DNA"/>
</dbReference>
<dbReference type="AlphaFoldDB" id="A0A644VTF4"/>
<accession>A0A644VTF4</accession>
<comment type="caution">
    <text evidence="2">The sequence shown here is derived from an EMBL/GenBank/DDBJ whole genome shotgun (WGS) entry which is preliminary data.</text>
</comment>
<evidence type="ECO:0000313" key="2">
    <source>
        <dbReference type="EMBL" id="MPL94695.1"/>
    </source>
</evidence>
<dbReference type="Pfam" id="PF19928">
    <property type="entry name" value="DUF6391"/>
    <property type="match status" value="1"/>
</dbReference>
<organism evidence="2">
    <name type="scientific">bioreactor metagenome</name>
    <dbReference type="NCBI Taxonomy" id="1076179"/>
    <lineage>
        <taxon>unclassified sequences</taxon>
        <taxon>metagenomes</taxon>
        <taxon>ecological metagenomes</taxon>
    </lineage>
</organism>
<gene>
    <name evidence="2" type="ORF">SDC9_40850</name>
</gene>
<keyword evidence="1" id="KW-0472">Membrane</keyword>
<name>A0A644VTF4_9ZZZZ</name>
<proteinExistence type="predicted"/>
<sequence>MPFFVFVLLLFLFPWLAFAGLLLVIVLVSVGFTAKYVPGIFFSPAKLLRILFNKRVRANHGLAHGTISVLQERYGPLEIEGPAEEDGFSLRGGLDPEEVLSAARNALLRIRSGESSLVLSPKCAAASAVFLFCAIPCALLLALLEGFSALNAAIVLLLSFLLVRFTSPWIQRRLTFPLNLQGIEITGAESRKERKTFFGVELLVPSSVFVRTRFKGEPLVAEVVS</sequence>
<evidence type="ECO:0000256" key="1">
    <source>
        <dbReference type="SAM" id="Phobius"/>
    </source>
</evidence>
<protein>
    <submittedName>
        <fullName evidence="2">Uncharacterized protein</fullName>
    </submittedName>
</protein>
<keyword evidence="1" id="KW-1133">Transmembrane helix</keyword>
<reference evidence="2" key="1">
    <citation type="submission" date="2019-08" db="EMBL/GenBank/DDBJ databases">
        <authorList>
            <person name="Kucharzyk K."/>
            <person name="Murdoch R.W."/>
            <person name="Higgins S."/>
            <person name="Loffler F."/>
        </authorList>
    </citation>
    <scope>NUCLEOTIDE SEQUENCE</scope>
</reference>
<feature type="transmembrane region" description="Helical" evidence="1">
    <location>
        <begin position="149"/>
        <end position="166"/>
    </location>
</feature>